<name>A0A3M7TVA2_9BACI</name>
<dbReference type="Pfam" id="PF10732">
    <property type="entry name" value="DUF2524"/>
    <property type="match status" value="1"/>
</dbReference>
<sequence length="103" mass="12151">MGRKNNRYKTEGRGAENLTNYNQMDQFITEIRTVMEEAETQLDNSRRVNPGDPADFADAQRHLQEVHLELEKMIRSANPEQRDQLIRVEQQIHQLQNRMILGM</sequence>
<organism evidence="1 2">
    <name type="scientific">Alteribacter keqinensis</name>
    <dbReference type="NCBI Taxonomy" id="2483800"/>
    <lineage>
        <taxon>Bacteria</taxon>
        <taxon>Bacillati</taxon>
        <taxon>Bacillota</taxon>
        <taxon>Bacilli</taxon>
        <taxon>Bacillales</taxon>
        <taxon>Bacillaceae</taxon>
        <taxon>Alteribacter</taxon>
    </lineage>
</organism>
<gene>
    <name evidence="1" type="ORF">EBO34_04370</name>
</gene>
<dbReference type="EMBL" id="RHIB01000001">
    <property type="protein sequence ID" value="RNA69191.1"/>
    <property type="molecule type" value="Genomic_DNA"/>
</dbReference>
<keyword evidence="2" id="KW-1185">Reference proteome</keyword>
<reference evidence="1 2" key="1">
    <citation type="submission" date="2018-10" db="EMBL/GenBank/DDBJ databases">
        <title>Bacillus Keqinensis sp. nov., a moderately halophilic bacterium isolated from a saline-alkaline lake.</title>
        <authorList>
            <person name="Wang H."/>
        </authorList>
    </citation>
    <scope>NUCLEOTIDE SEQUENCE [LARGE SCALE GENOMIC DNA]</scope>
    <source>
        <strain evidence="1 2">KQ-3</strain>
    </source>
</reference>
<dbReference type="AlphaFoldDB" id="A0A3M7TVA2"/>
<accession>A0A3M7TVA2</accession>
<comment type="caution">
    <text evidence="1">The sequence shown here is derived from an EMBL/GenBank/DDBJ whole genome shotgun (WGS) entry which is preliminary data.</text>
</comment>
<evidence type="ECO:0000313" key="2">
    <source>
        <dbReference type="Proteomes" id="UP000278746"/>
    </source>
</evidence>
<dbReference type="OrthoDB" id="2925339at2"/>
<proteinExistence type="predicted"/>
<protein>
    <submittedName>
        <fullName evidence="1">DUF2524 family protein</fullName>
    </submittedName>
</protein>
<dbReference type="InterPro" id="IPR019668">
    <property type="entry name" value="Uncharacterised_YtzC"/>
</dbReference>
<dbReference type="Proteomes" id="UP000278746">
    <property type="component" value="Unassembled WGS sequence"/>
</dbReference>
<evidence type="ECO:0000313" key="1">
    <source>
        <dbReference type="EMBL" id="RNA69191.1"/>
    </source>
</evidence>